<name>A0A4Y5YGY2_9GAMM</name>
<dbReference type="KEGG" id="spol:FH971_12760"/>
<dbReference type="PANTHER" id="PTHR43685">
    <property type="entry name" value="GLYCOSYLTRANSFERASE"/>
    <property type="match status" value="1"/>
</dbReference>
<dbReference type="Pfam" id="PF00535">
    <property type="entry name" value="Glycos_transf_2"/>
    <property type="match status" value="1"/>
</dbReference>
<dbReference type="Gene3D" id="3.90.550.10">
    <property type="entry name" value="Spore Coat Polysaccharide Biosynthesis Protein SpsA, Chain A"/>
    <property type="match status" value="1"/>
</dbReference>
<dbReference type="InterPro" id="IPR029044">
    <property type="entry name" value="Nucleotide-diphossugar_trans"/>
</dbReference>
<evidence type="ECO:0000313" key="3">
    <source>
        <dbReference type="Proteomes" id="UP000319809"/>
    </source>
</evidence>
<keyword evidence="2" id="KW-0808">Transferase</keyword>
<dbReference type="CDD" id="cd00761">
    <property type="entry name" value="Glyco_tranf_GTA_type"/>
    <property type="match status" value="1"/>
</dbReference>
<proteinExistence type="predicted"/>
<gene>
    <name evidence="2" type="ORF">FH971_12760</name>
</gene>
<reference evidence="2 3" key="1">
    <citation type="submission" date="2019-06" db="EMBL/GenBank/DDBJ databases">
        <title>The genome of Shewanella sp. SM1901.</title>
        <authorList>
            <person name="Cha Q."/>
        </authorList>
    </citation>
    <scope>NUCLEOTIDE SEQUENCE [LARGE SCALE GENOMIC DNA]</scope>
    <source>
        <strain evidence="2 3">SM1901</strain>
    </source>
</reference>
<feature type="domain" description="Glycosyltransferase 2-like" evidence="1">
    <location>
        <begin position="16"/>
        <end position="139"/>
    </location>
</feature>
<dbReference type="Proteomes" id="UP000319809">
    <property type="component" value="Chromosome"/>
</dbReference>
<protein>
    <submittedName>
        <fullName evidence="2">Glycosyltransferase</fullName>
    </submittedName>
</protein>
<sequence>MRNVLVTCLSVGSRMNSLEECISKVKSLEVNNFTFELLILENSITASTEIQNLIGKYRSNDFIINHCLESRLGIPFARNAALKYAVDNNFSFLAFIDDDAYPEKFWLNHLMSTQKSYNANAVTGPQIPIFPQTANNSFKFASIFSERKFAHNKTISWAATNNVLMDVKFFNNNNLFFNEQLTEGGEDKNLFLRATKQGATLYWDANALVYENVVDSRMTVTWVMDRSFRHGATGYAIESSTKSKIYTFLTCLFKGNAYILKSFIWLPVNIINPKKSFLDSICDFFHGLGFFYGLWSKGRFKKYI</sequence>
<dbReference type="EMBL" id="CP041036">
    <property type="protein sequence ID" value="QDE31753.1"/>
    <property type="molecule type" value="Genomic_DNA"/>
</dbReference>
<dbReference type="AlphaFoldDB" id="A0A4Y5YGY2"/>
<accession>A0A4Y5YGY2</accession>
<dbReference type="SUPFAM" id="SSF53448">
    <property type="entry name" value="Nucleotide-diphospho-sugar transferases"/>
    <property type="match status" value="1"/>
</dbReference>
<dbReference type="GO" id="GO:0016740">
    <property type="term" value="F:transferase activity"/>
    <property type="evidence" value="ECO:0007669"/>
    <property type="project" value="UniProtKB-KW"/>
</dbReference>
<evidence type="ECO:0000259" key="1">
    <source>
        <dbReference type="Pfam" id="PF00535"/>
    </source>
</evidence>
<organism evidence="2 3">
    <name type="scientific">Shewanella polaris</name>
    <dbReference type="NCBI Taxonomy" id="2588449"/>
    <lineage>
        <taxon>Bacteria</taxon>
        <taxon>Pseudomonadati</taxon>
        <taxon>Pseudomonadota</taxon>
        <taxon>Gammaproteobacteria</taxon>
        <taxon>Alteromonadales</taxon>
        <taxon>Shewanellaceae</taxon>
        <taxon>Shewanella</taxon>
    </lineage>
</organism>
<keyword evidence="3" id="KW-1185">Reference proteome</keyword>
<evidence type="ECO:0000313" key="2">
    <source>
        <dbReference type="EMBL" id="QDE31753.1"/>
    </source>
</evidence>
<dbReference type="InterPro" id="IPR050834">
    <property type="entry name" value="Glycosyltransf_2"/>
</dbReference>
<dbReference type="InterPro" id="IPR001173">
    <property type="entry name" value="Glyco_trans_2-like"/>
</dbReference>
<dbReference type="PANTHER" id="PTHR43685:SF2">
    <property type="entry name" value="GLYCOSYLTRANSFERASE 2-LIKE DOMAIN-CONTAINING PROTEIN"/>
    <property type="match status" value="1"/>
</dbReference>